<evidence type="ECO:0000313" key="3">
    <source>
        <dbReference type="Proteomes" id="UP000283314"/>
    </source>
</evidence>
<accession>A0A415L7E0</accession>
<dbReference type="PANTHER" id="PTHR30344:SF1">
    <property type="entry name" value="6-PHOSPHOGLUCONOLACTONASE"/>
    <property type="match status" value="1"/>
</dbReference>
<dbReference type="PANTHER" id="PTHR30344">
    <property type="entry name" value="6-PHOSPHOGLUCONOLACTONASE-RELATED"/>
    <property type="match status" value="1"/>
</dbReference>
<dbReference type="AlphaFoldDB" id="A0A415L7E0"/>
<dbReference type="InterPro" id="IPR015943">
    <property type="entry name" value="WD40/YVTN_repeat-like_dom_sf"/>
</dbReference>
<dbReference type="GO" id="GO:0017057">
    <property type="term" value="F:6-phosphogluconolactonase activity"/>
    <property type="evidence" value="ECO:0007669"/>
    <property type="project" value="TreeGrafter"/>
</dbReference>
<comment type="similarity">
    <text evidence="1">Belongs to the cycloisomerase 2 family.</text>
</comment>
<proteinExistence type="inferred from homology"/>
<dbReference type="GeneID" id="66467215"/>
<name>A0A415L7E0_9FIRM</name>
<comment type="caution">
    <text evidence="2">The sequence shown here is derived from an EMBL/GenBank/DDBJ whole genome shotgun (WGS) entry which is preliminary data.</text>
</comment>
<dbReference type="RefSeq" id="WP_118379897.1">
    <property type="nucleotide sequence ID" value="NZ_CABJDQ010000006.1"/>
</dbReference>
<dbReference type="Gene3D" id="2.130.10.10">
    <property type="entry name" value="YVTN repeat-like/Quinoprotein amine dehydrogenase"/>
    <property type="match status" value="1"/>
</dbReference>
<evidence type="ECO:0000256" key="1">
    <source>
        <dbReference type="ARBA" id="ARBA00005564"/>
    </source>
</evidence>
<protein>
    <recommendedName>
        <fullName evidence="4">Lactonase family protein</fullName>
    </recommendedName>
</protein>
<dbReference type="InterPro" id="IPR019405">
    <property type="entry name" value="Lactonase_7-beta_prop"/>
</dbReference>
<dbReference type="SUPFAM" id="SSF75011">
    <property type="entry name" value="3-carboxy-cis,cis-mucoante lactonizing enzyme"/>
    <property type="match status" value="1"/>
</dbReference>
<evidence type="ECO:0008006" key="4">
    <source>
        <dbReference type="Google" id="ProtNLM"/>
    </source>
</evidence>
<dbReference type="Proteomes" id="UP000283314">
    <property type="component" value="Unassembled WGS sequence"/>
</dbReference>
<reference evidence="2 3" key="1">
    <citation type="submission" date="2018-08" db="EMBL/GenBank/DDBJ databases">
        <title>A genome reference for cultivated species of the human gut microbiota.</title>
        <authorList>
            <person name="Zou Y."/>
            <person name="Xue W."/>
            <person name="Luo G."/>
        </authorList>
    </citation>
    <scope>NUCLEOTIDE SEQUENCE [LARGE SCALE GENOMIC DNA]</scope>
    <source>
        <strain evidence="2 3">AF37-4</strain>
    </source>
</reference>
<evidence type="ECO:0000313" key="2">
    <source>
        <dbReference type="EMBL" id="RHL44493.1"/>
    </source>
</evidence>
<dbReference type="InterPro" id="IPR050282">
    <property type="entry name" value="Cycloisomerase_2"/>
</dbReference>
<organism evidence="2 3">
    <name type="scientific">Eubacterium ventriosum</name>
    <dbReference type="NCBI Taxonomy" id="39496"/>
    <lineage>
        <taxon>Bacteria</taxon>
        <taxon>Bacillati</taxon>
        <taxon>Bacillota</taxon>
        <taxon>Clostridia</taxon>
        <taxon>Eubacteriales</taxon>
        <taxon>Eubacteriaceae</taxon>
        <taxon>Eubacterium</taxon>
    </lineage>
</organism>
<gene>
    <name evidence="2" type="ORF">DW018_08160</name>
</gene>
<sequence length="368" mass="41132">MNLLIGNWSPEKGRKGLSIYEYNWSNGEISFIKNIESDVGISYLVVSSSKEVFYATNETDTVENGIFYNQILTFNCNESISVLNRVSSLGPNPTWICEDDKGKYILVSHHGGFSHTCTVAKNINGRLEEKLIYDEPHVILIKLNSDGSCCEATDAFLPKTNKPNASGLMSRTHSINKAIGKNIFFVCDKGLDAIFSISIDYKNNKIIELDKISVGINESPRYGVVHPDKPIVYVNMEGSTNIYALNYDSKGHMSINQCLDICSDKNTNIMPSDIIFNNSHDYIYVGLRGIKSIAIIRLDNAGLMHLVKLVENPDGNPNQLRFSPDGKYLFVTNIFEGKITRFTVKDNYDLVYDGIVAEDNCPASMLFI</sequence>
<dbReference type="Pfam" id="PF10282">
    <property type="entry name" value="Lactonase"/>
    <property type="match status" value="1"/>
</dbReference>
<dbReference type="EMBL" id="QROT01000006">
    <property type="protein sequence ID" value="RHL44493.1"/>
    <property type="molecule type" value="Genomic_DNA"/>
</dbReference>